<dbReference type="Pfam" id="PF15458">
    <property type="entry name" value="NTR2"/>
    <property type="match status" value="1"/>
</dbReference>
<dbReference type="EMBL" id="PUHQ01000049">
    <property type="protein sequence ID" value="KAG0659930.1"/>
    <property type="molecule type" value="Genomic_DNA"/>
</dbReference>
<evidence type="ECO:0000256" key="1">
    <source>
        <dbReference type="ARBA" id="ARBA00004123"/>
    </source>
</evidence>
<gene>
    <name evidence="4" type="ORF">C6P46_004870</name>
</gene>
<feature type="region of interest" description="Disordered" evidence="3">
    <location>
        <begin position="657"/>
        <end position="682"/>
    </location>
</feature>
<feature type="compositionally biased region" description="Polar residues" evidence="3">
    <location>
        <begin position="207"/>
        <end position="219"/>
    </location>
</feature>
<feature type="compositionally biased region" description="Low complexity" evidence="3">
    <location>
        <begin position="73"/>
        <end position="85"/>
    </location>
</feature>
<organism evidence="4 5">
    <name type="scientific">Rhodotorula mucilaginosa</name>
    <name type="common">Yeast</name>
    <name type="synonym">Rhodotorula rubra</name>
    <dbReference type="NCBI Taxonomy" id="5537"/>
    <lineage>
        <taxon>Eukaryota</taxon>
        <taxon>Fungi</taxon>
        <taxon>Dikarya</taxon>
        <taxon>Basidiomycota</taxon>
        <taxon>Pucciniomycotina</taxon>
        <taxon>Microbotryomycetes</taxon>
        <taxon>Sporidiobolales</taxon>
        <taxon>Sporidiobolaceae</taxon>
        <taxon>Rhodotorula</taxon>
    </lineage>
</organism>
<feature type="compositionally biased region" description="Low complexity" evidence="3">
    <location>
        <begin position="20"/>
        <end position="42"/>
    </location>
</feature>
<keyword evidence="5" id="KW-1185">Reference proteome</keyword>
<dbReference type="Proteomes" id="UP000777482">
    <property type="component" value="Unassembled WGS sequence"/>
</dbReference>
<feature type="compositionally biased region" description="Acidic residues" evidence="3">
    <location>
        <begin position="86"/>
        <end position="98"/>
    </location>
</feature>
<protein>
    <recommendedName>
        <fullName evidence="6">GC-rich sequence DNA-binding factor</fullName>
    </recommendedName>
</protein>
<dbReference type="OrthoDB" id="429427at2759"/>
<evidence type="ECO:0000256" key="3">
    <source>
        <dbReference type="SAM" id="MobiDB-lite"/>
    </source>
</evidence>
<evidence type="ECO:0000313" key="4">
    <source>
        <dbReference type="EMBL" id="KAG0659930.1"/>
    </source>
</evidence>
<name>A0A9P7B5P1_RHOMI</name>
<feature type="region of interest" description="Disordered" evidence="3">
    <location>
        <begin position="334"/>
        <end position="361"/>
    </location>
</feature>
<comment type="subcellular location">
    <subcellularLocation>
        <location evidence="1">Nucleus</location>
    </subcellularLocation>
</comment>
<keyword evidence="2" id="KW-0539">Nucleus</keyword>
<reference evidence="4 5" key="1">
    <citation type="submission" date="2020-11" db="EMBL/GenBank/DDBJ databases">
        <title>Kefir isolates.</title>
        <authorList>
            <person name="Marcisauskas S."/>
            <person name="Kim Y."/>
            <person name="Blasche S."/>
        </authorList>
    </citation>
    <scope>NUCLEOTIDE SEQUENCE [LARGE SCALE GENOMIC DNA]</scope>
    <source>
        <strain evidence="4 5">KR</strain>
    </source>
</reference>
<feature type="region of interest" description="Disordered" evidence="3">
    <location>
        <begin position="490"/>
        <end position="552"/>
    </location>
</feature>
<feature type="compositionally biased region" description="Gly residues" evidence="3">
    <location>
        <begin position="335"/>
        <end position="344"/>
    </location>
</feature>
<feature type="region of interest" description="Disordered" evidence="3">
    <location>
        <begin position="173"/>
        <end position="220"/>
    </location>
</feature>
<dbReference type="GO" id="GO:0003677">
    <property type="term" value="F:DNA binding"/>
    <property type="evidence" value="ECO:0007669"/>
    <property type="project" value="InterPro"/>
</dbReference>
<comment type="caution">
    <text evidence="4">The sequence shown here is derived from an EMBL/GenBank/DDBJ whole genome shotgun (WGS) entry which is preliminary data.</text>
</comment>
<feature type="region of interest" description="Disordered" evidence="3">
    <location>
        <begin position="1"/>
        <end position="136"/>
    </location>
</feature>
<dbReference type="GO" id="GO:0000390">
    <property type="term" value="P:spliceosomal complex disassembly"/>
    <property type="evidence" value="ECO:0007669"/>
    <property type="project" value="InterPro"/>
</dbReference>
<dbReference type="GO" id="GO:0071008">
    <property type="term" value="C:U2-type post-mRNA release spliceosomal complex"/>
    <property type="evidence" value="ECO:0007669"/>
    <property type="project" value="InterPro"/>
</dbReference>
<evidence type="ECO:0000313" key="5">
    <source>
        <dbReference type="Proteomes" id="UP000777482"/>
    </source>
</evidence>
<feature type="compositionally biased region" description="Acidic residues" evidence="3">
    <location>
        <begin position="667"/>
        <end position="682"/>
    </location>
</feature>
<dbReference type="InterPro" id="IPR028211">
    <property type="entry name" value="Ntr2"/>
</dbReference>
<feature type="region of interest" description="Disordered" evidence="3">
    <location>
        <begin position="228"/>
        <end position="247"/>
    </location>
</feature>
<dbReference type="PANTHER" id="PTHR12214:SF0">
    <property type="entry name" value="LD29489P"/>
    <property type="match status" value="1"/>
</dbReference>
<evidence type="ECO:0000256" key="2">
    <source>
        <dbReference type="ARBA" id="ARBA00023242"/>
    </source>
</evidence>
<dbReference type="PANTHER" id="PTHR12214">
    <property type="entry name" value="GC-RICH SEQUENCE DNA-BINDING FACTOR"/>
    <property type="match status" value="1"/>
</dbReference>
<dbReference type="InterPro" id="IPR012890">
    <property type="entry name" value="GCFC2-like"/>
</dbReference>
<sequence>MQEEEEAPAFVIKKRTKPRSSLVSKLSTSSDATSTSAPTSSALEKDEEEDGNVPVIRSRGKKTPAGRVKARESGAAAARGRISFGGDDDGDEAGDDSETSFVVKRSSNASSSTPRRLLRPSASSTASPNLASSSIAGAPLALGSPVKTESSAAAAAATRSIYSKEYLDELKRSQLKAPKPASEEETVALSPAGYDSLTRSKFGAEQLQESTELPSSQQIERARLRREELRKAGLAEPARATPGNDDGFVSLQVGFASKGGESRLVREEDEIGDGDEDMAAFTDSLSRLPLGKRANADAARRLREEMGEMIDDVEMDVRDEDEEMKEWEEAQIRRAGGGGGGTGMGRDRGGRNNDAAGRKGPYRAAPISARLSAALQALTASHTLEASALEHFEKERAELDSQETELRRVVVKTEEKSRWFGEFKDEVEDWSAFLDEKFPQLERIEATLLSIQRERTALVTRRRFADDADDVALFTGASISPVFRLATAGDGDTEVQGERRPAIASAEEDDLPPPRSIVRTTRRAERERRFRERARPSGNNDGLGYDTDSELSAGDRSDLVEALTTAESDLASLFSDVKAPEFRDPNLVIRRRFEEWRQKYGEEYRMTFAGLSLAQVWEFWARVEMARWNPFELDELPRTPTELGAYQWHQALSTYGQRPDRAAGATDLDENDEEEEEDEDESTEVVNAIVASVAIPRLSLLARQTYDPYSARQTAAALRIVDEISYSVETNSPKFEGLIRAFLFRLRLAIAALQTLILPHLAGLAVPSLAYDPSTFEARLSFLRRCLKLARTCQRWRRYMRAMRIPVVPEAVGREEGLGESGEGLLEVGAGGSFDELVQRELVARTVLPVVEAAWASGGAEIAKSIIEALPKDMPPALRRRLEGEDVGHV</sequence>
<feature type="compositionally biased region" description="Low complexity" evidence="3">
    <location>
        <begin position="109"/>
        <end position="134"/>
    </location>
</feature>
<proteinExistence type="predicted"/>
<evidence type="ECO:0008006" key="6">
    <source>
        <dbReference type="Google" id="ProtNLM"/>
    </source>
</evidence>
<dbReference type="AlphaFoldDB" id="A0A9P7B5P1"/>
<feature type="compositionally biased region" description="Basic and acidic residues" evidence="3">
    <location>
        <begin position="522"/>
        <end position="535"/>
    </location>
</feature>
<accession>A0A9P7B5P1</accession>